<dbReference type="InterPro" id="IPR018201">
    <property type="entry name" value="Ketoacyl_synth_AS"/>
</dbReference>
<dbReference type="PROSITE" id="PS00012">
    <property type="entry name" value="PHOSPHOPANTETHEINE"/>
    <property type="match status" value="2"/>
</dbReference>
<comment type="caution">
    <text evidence="9">The sequence shown here is derived from an EMBL/GenBank/DDBJ whole genome shotgun (WGS) entry which is preliminary data.</text>
</comment>
<dbReference type="PROSITE" id="PS50075">
    <property type="entry name" value="CARRIER"/>
    <property type="match status" value="2"/>
</dbReference>
<dbReference type="InterPro" id="IPR013968">
    <property type="entry name" value="PKS_KR"/>
</dbReference>
<dbReference type="Gene3D" id="3.30.559.10">
    <property type="entry name" value="Chloramphenicol acetyltransferase-like domain"/>
    <property type="match status" value="1"/>
</dbReference>
<dbReference type="Pfam" id="PF00501">
    <property type="entry name" value="AMP-binding"/>
    <property type="match status" value="1"/>
</dbReference>
<dbReference type="Gene3D" id="3.30.559.30">
    <property type="entry name" value="Nonribosomal peptide synthetase, condensation domain"/>
    <property type="match status" value="1"/>
</dbReference>
<dbReference type="InterPro" id="IPR050091">
    <property type="entry name" value="PKS_NRPS_Biosynth_Enz"/>
</dbReference>
<feature type="compositionally biased region" description="Low complexity" evidence="6">
    <location>
        <begin position="2560"/>
        <end position="2569"/>
    </location>
</feature>
<feature type="domain" description="Ketosynthase family 3 (KS3)" evidence="8">
    <location>
        <begin position="710"/>
        <end position="1125"/>
    </location>
</feature>
<keyword evidence="2" id="KW-0596">Phosphopantetheine</keyword>
<dbReference type="InterPro" id="IPR020806">
    <property type="entry name" value="PKS_PP-bd"/>
</dbReference>
<dbReference type="InterPro" id="IPR009081">
    <property type="entry name" value="PP-bd_ACP"/>
</dbReference>
<dbReference type="SMART" id="SM00822">
    <property type="entry name" value="PKS_KR"/>
    <property type="match status" value="1"/>
</dbReference>
<dbReference type="SUPFAM" id="SSF53901">
    <property type="entry name" value="Thiolase-like"/>
    <property type="match status" value="1"/>
</dbReference>
<keyword evidence="5" id="KW-0012">Acyltransferase</keyword>
<keyword evidence="10" id="KW-1185">Reference proteome</keyword>
<evidence type="ECO:0008006" key="11">
    <source>
        <dbReference type="Google" id="ProtNLM"/>
    </source>
</evidence>
<evidence type="ECO:0000256" key="1">
    <source>
        <dbReference type="ARBA" id="ARBA00001957"/>
    </source>
</evidence>
<feature type="domain" description="Carrier" evidence="7">
    <location>
        <begin position="613"/>
        <end position="690"/>
    </location>
</feature>
<dbReference type="Pfam" id="PF00698">
    <property type="entry name" value="Acyl_transf_1"/>
    <property type="match status" value="1"/>
</dbReference>
<dbReference type="CDD" id="cd00833">
    <property type="entry name" value="PKS"/>
    <property type="match status" value="1"/>
</dbReference>
<dbReference type="InterPro" id="IPR014043">
    <property type="entry name" value="Acyl_transferase_dom"/>
</dbReference>
<dbReference type="Pfam" id="PF00668">
    <property type="entry name" value="Condensation"/>
    <property type="match status" value="1"/>
</dbReference>
<evidence type="ECO:0000256" key="3">
    <source>
        <dbReference type="ARBA" id="ARBA00022553"/>
    </source>
</evidence>
<evidence type="ECO:0000259" key="8">
    <source>
        <dbReference type="PROSITE" id="PS52004"/>
    </source>
</evidence>
<dbReference type="InterPro" id="IPR016036">
    <property type="entry name" value="Malonyl_transacylase_ACP-bd"/>
</dbReference>
<dbReference type="PANTHER" id="PTHR43775">
    <property type="entry name" value="FATTY ACID SYNTHASE"/>
    <property type="match status" value="1"/>
</dbReference>
<evidence type="ECO:0000256" key="5">
    <source>
        <dbReference type="ARBA" id="ARBA00023315"/>
    </source>
</evidence>
<feature type="domain" description="Carrier" evidence="7">
    <location>
        <begin position="2025"/>
        <end position="2099"/>
    </location>
</feature>
<dbReference type="InterPro" id="IPR057326">
    <property type="entry name" value="KR_dom"/>
</dbReference>
<dbReference type="InterPro" id="IPR020841">
    <property type="entry name" value="PKS_Beta-ketoAc_synthase_dom"/>
</dbReference>
<dbReference type="Gene3D" id="3.40.47.10">
    <property type="match status" value="1"/>
</dbReference>
<evidence type="ECO:0000256" key="4">
    <source>
        <dbReference type="ARBA" id="ARBA00022679"/>
    </source>
</evidence>
<sequence>MTGWRVLGPDRKTTLLDVLLEAAEKAPEQVIVHVRDDGSERVVTVGGLRDESMGVAGGYLAAGVEPGSCVLLLADRSDDFQPMFWGALAAGLIPVPLAPEANRVLPVWESLDRPPVVVDEATAHVLDALPGIAHPLRLTELRGGHAPARLPAPAPEDAAFLQFSSGSTGTPKGVELTHAGVLANLEQIRIAAALTADDVVVSWMPYFHDMGLIGTHLAPLAAGLKQVKLGPLSFAKRPALWFEVAARHRATLLSAANFALSWAARRVPDEVLTRLDLSSVRLVFVGAEPITATACREFTRKLGPAGLDERALLPVYGLAEATLAVTFPPLGEVAAPLVLDRAALSRGRAEDAAPGPDGVELMDVGHPLPGCAVRIVDDGGRRLGDRRVGHIEVRGPQVARGYHRSPEATAAAFAGGWLRTGDMGFLRDGRLCVTGRHKDVVFVNGRTFHAPDIEEVAAGTPGLPPGLAAVVGSTDPVGGGERVVVFVQWARPPRETVTGVLDRVASRVGGALAHDDVLVLPLPPGAFPRTTSGKLQRSLMRTRFEAGRYAELEARLAASRASSASSVPPVAPASPAVPIAPAAPAAPAVPAAPAASASAATDPPRTPAAASVRPRGEVEGTILGIWARVLGRPEAGIGLHDRFLAIGGSSLKAMEVLAALEDVFGVTVPPAVLRDCDTVAALTDRVLALGGELTAPAPRAAGTGAPERGAAAVAVIGMACRFPGADTPEAFWARLAAGHDAVTGVPAERWTTPPDAVARWGAFLDDPAGFDAEFFRIGEDEARATDPQARLFLELAHEALERAGYAGHRRRDRRVGVFAAVGENGYREVLTRAAQGRSGPPEPALVGNLPNLVAARVAQSLDLTGPALAVDTACSSALVALHLARRSLQAGECDIAVVGGVNLNLTPTGYRLLEAVQALSPTGRCRAFSADADGFVPGEGGAVIVLARLDDARRADDPVLALLRGTAVNNDGRSLSLMAPNPLRQREVIVQAYRDAGIDPGSVSYVEAHGTGTAIGDPVEVRSLAHAFPPRTDGRPRWLGSVKTNLGHLLNAAGMPGLVKVVLALTHRQLPASLHHEPLSPKLDLTGAGFAVVTEHRDWTAPGPLVAGVNAFGFGGTNAHAILEEAPPRPARPSSPADGRPQLLTLSAHSASALRAAASDLAAHLRAHPELDGGDVCAAVRAARDDGPHRLAVATYGVDLATRLEAGPAGTPVRSRPRLVFLLPGQGAQRPGQARALYRVAPVFREVLEEASALTGPVRGRSLAAWCLDPGVPPAALARTEVAQPLLVAFGIALARQLQAWGITPDAVAGHSVGEIAGGCVSGALTLADAVRFAADRGRLMGELAPPGAMAAVGGTEETVAGLVAASGGTLHVAAVNGPAQVVIAGAPDVVDRAVAELGARGVPARRLAVSHAFHSPLMRPALDPLAAAAGALTFRIPPIPLLSSVTAEWQPTLDRSYLREHAIRPVRFGAAVGRLLDDGYDTFVELGPGSTLPGPVRAAARERGAESDVFAAAVAGNAQNADSGRALLETVGLLWARGAELDHAALDAGRGRVAVPTYPFQRRRFWPRPATAPLLHRLAWDDAPPAAGDGPRAVWLAGPDCALGRALADRLTGRGVPVHRATGTPPAGTPPPDVVVLLAGAAPDPDDVASLDAAQRTAVTALRDLLTLLGPARPQVLLVTEDVHATGAAPERLRPAQALLTGFALALPEELPGLAARSVDLSSLDGTAAHLDALDRELDTRDAPGRAGAIAWRAGRRLARTPVAAVAGPPSPPLPPDGTYLITGGAGGVGAALARDLAGRGRPALVLCGRSAQPPAALLSELEALGATVEYRVADVSREDDVDALISGLPPLDAVFHAAGVARPGTLRSKSPDEMGRVLAAKVRGSYLLARSLRRHGHRPSVCVAFSSIVSVLPGLAGALGDYAAGNAFLDAFAAAERAAGRPWQSLNFAAFAGTGLAAGLRGRAGLPARWGTALATDAALEAMRVACGLGAAQLLIADLTGDPAPAAARPAGPASTAPAAAPPDTTGILRRLLAEALRLPPGDIADDTPFLGMGLDSLTAVDLVKKLEREVDRPLPATLFFEYQTVRELVDHLQTGPVGGTHAAGEPPTAGDGGSFPLTPVQLAFHTNERLHRQVTAYGYVRQTINGALDTELLGQAFAFLAERHPMLRIRIEPGGAAPRQTVAPPSPVAAWYEVRDVRGRVEDLEETLCNRPFDLAVEPPVRVVLARENADVAHLILVIHHAAGDGFSLNVLGEELWSAYTALSQGRTPAPEPPGAGFADYAAALEAERASAAFTEDQRYWREMLAAHSAPLSLPYDGDPDAPPAPPLATRQVAVDPALTAALRERAAAHGVSLFHLLLAAYARCLARWSGRSAASPDTPLVVPVNVARARRETRLPGIDRLVGPLADTLPVFATVVPGESPLTLAGRLRQAWLAGERHARLTSLDLARLLPARGAGPRTVSPASFSFARFPATHDPGCPVTVRVTAAGTASAATRLGLLCWETDRSLHFSWNFPARLFARTTVERLAREHLDELTGRGRPGRRRRKRRRRPRRRGAGSSSACAPGSAPPPTRSRSTPAGRR</sequence>
<comment type="cofactor">
    <cofactor evidence="1">
        <name>pantetheine 4'-phosphate</name>
        <dbReference type="ChEBI" id="CHEBI:47942"/>
    </cofactor>
</comment>
<dbReference type="Gene3D" id="3.40.366.10">
    <property type="entry name" value="Malonyl-Coenzyme A Acyl Carrier Protein, domain 2"/>
    <property type="match status" value="1"/>
</dbReference>
<evidence type="ECO:0000313" key="9">
    <source>
        <dbReference type="EMBL" id="GAA2899978.1"/>
    </source>
</evidence>
<dbReference type="EMBL" id="BAAAVI010000066">
    <property type="protein sequence ID" value="GAA2899978.1"/>
    <property type="molecule type" value="Genomic_DNA"/>
</dbReference>
<dbReference type="InterPro" id="IPR016035">
    <property type="entry name" value="Acyl_Trfase/lysoPLipase"/>
</dbReference>
<name>A0ABP6IMQ9_9ACTN</name>
<dbReference type="Pfam" id="PF16197">
    <property type="entry name" value="KAsynt_C_assoc"/>
    <property type="match status" value="1"/>
</dbReference>
<dbReference type="SUPFAM" id="SSF56801">
    <property type="entry name" value="Acetyl-CoA synthetase-like"/>
    <property type="match status" value="1"/>
</dbReference>
<dbReference type="SUPFAM" id="SSF47336">
    <property type="entry name" value="ACP-like"/>
    <property type="match status" value="2"/>
</dbReference>
<dbReference type="PROSITE" id="PS00606">
    <property type="entry name" value="KS3_1"/>
    <property type="match status" value="1"/>
</dbReference>
<dbReference type="SMART" id="SM00823">
    <property type="entry name" value="PKS_PP"/>
    <property type="match status" value="2"/>
</dbReference>
<dbReference type="Gene3D" id="3.30.70.3290">
    <property type="match status" value="1"/>
</dbReference>
<dbReference type="SMART" id="SM01294">
    <property type="entry name" value="PKS_PP_betabranch"/>
    <property type="match status" value="1"/>
</dbReference>
<dbReference type="SUPFAM" id="SSF55048">
    <property type="entry name" value="Probable ACP-binding domain of malonyl-CoA ACP transacylase"/>
    <property type="match status" value="1"/>
</dbReference>
<feature type="compositionally biased region" description="Low complexity" evidence="6">
    <location>
        <begin position="2576"/>
        <end position="2585"/>
    </location>
</feature>
<feature type="region of interest" description="Disordered" evidence="6">
    <location>
        <begin position="2538"/>
        <end position="2585"/>
    </location>
</feature>
<dbReference type="InterPro" id="IPR001242">
    <property type="entry name" value="Condensation_dom"/>
</dbReference>
<feature type="compositionally biased region" description="Basic residues" evidence="6">
    <location>
        <begin position="2543"/>
        <end position="2559"/>
    </location>
</feature>
<dbReference type="Gene3D" id="3.30.300.30">
    <property type="match status" value="1"/>
</dbReference>
<proteinExistence type="predicted"/>
<dbReference type="InterPro" id="IPR023213">
    <property type="entry name" value="CAT-like_dom_sf"/>
</dbReference>
<dbReference type="InterPro" id="IPR001227">
    <property type="entry name" value="Ac_transferase_dom_sf"/>
</dbReference>
<dbReference type="SUPFAM" id="SSF52151">
    <property type="entry name" value="FabD/lysophospholipase-like"/>
    <property type="match status" value="1"/>
</dbReference>
<dbReference type="SMART" id="SM00825">
    <property type="entry name" value="PKS_KS"/>
    <property type="match status" value="1"/>
</dbReference>
<dbReference type="PROSITE" id="PS52004">
    <property type="entry name" value="KS3_2"/>
    <property type="match status" value="1"/>
</dbReference>
<dbReference type="SUPFAM" id="SSF52777">
    <property type="entry name" value="CoA-dependent acyltransferases"/>
    <property type="match status" value="2"/>
</dbReference>
<keyword evidence="4" id="KW-0808">Transferase</keyword>
<dbReference type="PROSITE" id="PS00455">
    <property type="entry name" value="AMP_BINDING"/>
    <property type="match status" value="1"/>
</dbReference>
<evidence type="ECO:0000313" key="10">
    <source>
        <dbReference type="Proteomes" id="UP001500831"/>
    </source>
</evidence>
<dbReference type="Pfam" id="PF02801">
    <property type="entry name" value="Ketoacyl-synt_C"/>
    <property type="match status" value="1"/>
</dbReference>
<dbReference type="RefSeq" id="WP_344979638.1">
    <property type="nucleotide sequence ID" value="NZ_BAAAVI010000066.1"/>
</dbReference>
<dbReference type="Gene3D" id="3.40.50.12780">
    <property type="entry name" value="N-terminal domain of ligase-like"/>
    <property type="match status" value="1"/>
</dbReference>
<organism evidence="9 10">
    <name type="scientific">Streptosporangium fragile</name>
    <dbReference type="NCBI Taxonomy" id="46186"/>
    <lineage>
        <taxon>Bacteria</taxon>
        <taxon>Bacillati</taxon>
        <taxon>Actinomycetota</taxon>
        <taxon>Actinomycetes</taxon>
        <taxon>Streptosporangiales</taxon>
        <taxon>Streptosporangiaceae</taxon>
        <taxon>Streptosporangium</taxon>
    </lineage>
</organism>
<dbReference type="InterPro" id="IPR045851">
    <property type="entry name" value="AMP-bd_C_sf"/>
</dbReference>
<dbReference type="Pfam" id="PF00109">
    <property type="entry name" value="ketoacyl-synt"/>
    <property type="match status" value="1"/>
</dbReference>
<dbReference type="InterPro" id="IPR036291">
    <property type="entry name" value="NAD(P)-bd_dom_sf"/>
</dbReference>
<accession>A0ABP6IMQ9</accession>
<dbReference type="InterPro" id="IPR014031">
    <property type="entry name" value="Ketoacyl_synth_C"/>
</dbReference>
<reference evidence="10" key="1">
    <citation type="journal article" date="2019" name="Int. J. Syst. Evol. Microbiol.">
        <title>The Global Catalogue of Microorganisms (GCM) 10K type strain sequencing project: providing services to taxonomists for standard genome sequencing and annotation.</title>
        <authorList>
            <consortium name="The Broad Institute Genomics Platform"/>
            <consortium name="The Broad Institute Genome Sequencing Center for Infectious Disease"/>
            <person name="Wu L."/>
            <person name="Ma J."/>
        </authorList>
    </citation>
    <scope>NUCLEOTIDE SEQUENCE [LARGE SCALE GENOMIC DNA]</scope>
    <source>
        <strain evidence="10">JCM 6242</strain>
    </source>
</reference>
<dbReference type="Pfam" id="PF08659">
    <property type="entry name" value="KR"/>
    <property type="match status" value="1"/>
</dbReference>
<evidence type="ECO:0000256" key="6">
    <source>
        <dbReference type="SAM" id="MobiDB-lite"/>
    </source>
</evidence>
<protein>
    <recommendedName>
        <fullName evidence="11">Non-ribosomal peptide synthetase</fullName>
    </recommendedName>
</protein>
<dbReference type="PANTHER" id="PTHR43775:SF51">
    <property type="entry name" value="INACTIVE PHENOLPHTHIOCEROL SYNTHESIS POLYKETIDE SYNTHASE TYPE I PKS1-RELATED"/>
    <property type="match status" value="1"/>
</dbReference>
<dbReference type="InterPro" id="IPR014030">
    <property type="entry name" value="Ketoacyl_synth_N"/>
</dbReference>
<dbReference type="SMART" id="SM00827">
    <property type="entry name" value="PKS_AT"/>
    <property type="match status" value="1"/>
</dbReference>
<dbReference type="SUPFAM" id="SSF51735">
    <property type="entry name" value="NAD(P)-binding Rossmann-fold domains"/>
    <property type="match status" value="2"/>
</dbReference>
<dbReference type="Proteomes" id="UP001500831">
    <property type="component" value="Unassembled WGS sequence"/>
</dbReference>
<dbReference type="Gene3D" id="1.10.1200.10">
    <property type="entry name" value="ACP-like"/>
    <property type="match status" value="2"/>
</dbReference>
<keyword evidence="3" id="KW-0597">Phosphoprotein</keyword>
<dbReference type="Gene3D" id="3.40.50.720">
    <property type="entry name" value="NAD(P)-binding Rossmann-like Domain"/>
    <property type="match status" value="1"/>
</dbReference>
<dbReference type="InterPro" id="IPR000873">
    <property type="entry name" value="AMP-dep_synth/lig_dom"/>
</dbReference>
<dbReference type="InterPro" id="IPR020845">
    <property type="entry name" value="AMP-binding_CS"/>
</dbReference>
<gene>
    <name evidence="9" type="ORF">GCM10010517_65560</name>
</gene>
<dbReference type="InterPro" id="IPR016039">
    <property type="entry name" value="Thiolase-like"/>
</dbReference>
<dbReference type="InterPro" id="IPR006162">
    <property type="entry name" value="Ppantetheine_attach_site"/>
</dbReference>
<dbReference type="InterPro" id="IPR036736">
    <property type="entry name" value="ACP-like_sf"/>
</dbReference>
<dbReference type="InterPro" id="IPR032821">
    <property type="entry name" value="PKS_assoc"/>
</dbReference>
<evidence type="ECO:0000259" key="7">
    <source>
        <dbReference type="PROSITE" id="PS50075"/>
    </source>
</evidence>
<dbReference type="Pfam" id="PF00550">
    <property type="entry name" value="PP-binding"/>
    <property type="match status" value="2"/>
</dbReference>
<dbReference type="InterPro" id="IPR042099">
    <property type="entry name" value="ANL_N_sf"/>
</dbReference>
<evidence type="ECO:0000256" key="2">
    <source>
        <dbReference type="ARBA" id="ARBA00022450"/>
    </source>
</evidence>